<keyword evidence="1" id="KW-0812">Transmembrane</keyword>
<feature type="transmembrane region" description="Helical" evidence="1">
    <location>
        <begin position="149"/>
        <end position="167"/>
    </location>
</feature>
<evidence type="ECO:0000313" key="3">
    <source>
        <dbReference type="Proteomes" id="UP001597173"/>
    </source>
</evidence>
<reference evidence="3" key="1">
    <citation type="journal article" date="2019" name="Int. J. Syst. Evol. Microbiol.">
        <title>The Global Catalogue of Microorganisms (GCM) 10K type strain sequencing project: providing services to taxonomists for standard genome sequencing and annotation.</title>
        <authorList>
            <consortium name="The Broad Institute Genomics Platform"/>
            <consortium name="The Broad Institute Genome Sequencing Center for Infectious Disease"/>
            <person name="Wu L."/>
            <person name="Ma J."/>
        </authorList>
    </citation>
    <scope>NUCLEOTIDE SEQUENCE [LARGE SCALE GENOMIC DNA]</scope>
    <source>
        <strain evidence="3">CCUG 55609</strain>
    </source>
</reference>
<feature type="transmembrane region" description="Helical" evidence="1">
    <location>
        <begin position="174"/>
        <end position="195"/>
    </location>
</feature>
<proteinExistence type="predicted"/>
<feature type="transmembrane region" description="Helical" evidence="1">
    <location>
        <begin position="115"/>
        <end position="143"/>
    </location>
</feature>
<evidence type="ECO:0008006" key="4">
    <source>
        <dbReference type="Google" id="ProtNLM"/>
    </source>
</evidence>
<dbReference type="Proteomes" id="UP001597173">
    <property type="component" value="Unassembled WGS sequence"/>
</dbReference>
<keyword evidence="3" id="KW-1185">Reference proteome</keyword>
<dbReference type="EMBL" id="JBHTNF010000010">
    <property type="protein sequence ID" value="MFD1329291.1"/>
    <property type="molecule type" value="Genomic_DNA"/>
</dbReference>
<comment type="caution">
    <text evidence="2">The sequence shown here is derived from an EMBL/GenBank/DDBJ whole genome shotgun (WGS) entry which is preliminary data.</text>
</comment>
<accession>A0ABW3YZ95</accession>
<evidence type="ECO:0000256" key="1">
    <source>
        <dbReference type="SAM" id="Phobius"/>
    </source>
</evidence>
<name>A0ABW3YZ95_MYCRA</name>
<sequence>MRAGSEMPALDEVLHYLTGIWHLVRQRPDGFRWLDLSWRGLVRSFWAFAWSLPALAVIWASWRLYFLGRMPEGTTAGVEFILKLLLIDVVGWLLPLALLAVLARPLGYAERLATMVIASNWIAVPFAYTTAIPFALALVVPAFAPLSGLLLYVVFGASIVLQYRLLWMCLGKQALLAATLTALFVLPPLLVGQGLQVALGTLPN</sequence>
<dbReference type="RefSeq" id="WP_374840047.1">
    <property type="nucleotide sequence ID" value="NZ_JBHEEW010000012.1"/>
</dbReference>
<organism evidence="2 3">
    <name type="scientific">Mycoplana ramosa</name>
    <name type="common">Mycoplana bullata</name>
    <dbReference type="NCBI Taxonomy" id="40837"/>
    <lineage>
        <taxon>Bacteria</taxon>
        <taxon>Pseudomonadati</taxon>
        <taxon>Pseudomonadota</taxon>
        <taxon>Alphaproteobacteria</taxon>
        <taxon>Hyphomicrobiales</taxon>
        <taxon>Rhizobiaceae</taxon>
        <taxon>Mycoplana</taxon>
    </lineage>
</organism>
<feature type="transmembrane region" description="Helical" evidence="1">
    <location>
        <begin position="41"/>
        <end position="60"/>
    </location>
</feature>
<feature type="transmembrane region" description="Helical" evidence="1">
    <location>
        <begin position="80"/>
        <end position="103"/>
    </location>
</feature>
<keyword evidence="1" id="KW-0472">Membrane</keyword>
<evidence type="ECO:0000313" key="2">
    <source>
        <dbReference type="EMBL" id="MFD1329291.1"/>
    </source>
</evidence>
<gene>
    <name evidence="2" type="ORF">ACFQ33_15485</name>
</gene>
<keyword evidence="1" id="KW-1133">Transmembrane helix</keyword>
<protein>
    <recommendedName>
        <fullName evidence="4">Yip1 domain-containing protein</fullName>
    </recommendedName>
</protein>